<comment type="caution">
    <text evidence="2">The sequence shown here is derived from an EMBL/GenBank/DDBJ whole genome shotgun (WGS) entry which is preliminary data.</text>
</comment>
<evidence type="ECO:0000313" key="3">
    <source>
        <dbReference type="Proteomes" id="UP001365128"/>
    </source>
</evidence>
<sequence>MVHLCFWPFAFAPFTIGSSMPPVSYAARARARLLPFPPRTPSGPVATFSPPPLRMPPSEPLTRLPSCPFRVYCRCDESVSRAPLQCEDGAMQMQFSFFRLCRLTACTTNAQCSSRWTARLCQLDYQKYSHHQERTKEGHASHTYRNVVIPRPLQQTATPASSMPCPMKGRKQRIVWRAGKDRWTGHVRHSRFAALAESRPQTVAELS</sequence>
<dbReference type="EMBL" id="JBBPDW010000002">
    <property type="protein sequence ID" value="KAK7555529.1"/>
    <property type="molecule type" value="Genomic_DNA"/>
</dbReference>
<keyword evidence="3" id="KW-1185">Reference proteome</keyword>
<accession>A0ABR1MSC6</accession>
<reference evidence="2 3" key="1">
    <citation type="submission" date="2024-04" db="EMBL/GenBank/DDBJ databases">
        <title>Phyllosticta paracitricarpa is synonymous to the EU quarantine fungus P. citricarpa based on phylogenomic analyses.</title>
        <authorList>
            <consortium name="Lawrence Berkeley National Laboratory"/>
            <person name="Van Ingen-Buijs V.A."/>
            <person name="Van Westerhoven A.C."/>
            <person name="Haridas S."/>
            <person name="Skiadas P."/>
            <person name="Martin F."/>
            <person name="Groenewald J.Z."/>
            <person name="Crous P.W."/>
            <person name="Seidl M.F."/>
        </authorList>
    </citation>
    <scope>NUCLEOTIDE SEQUENCE [LARGE SCALE GENOMIC DNA]</scope>
    <source>
        <strain evidence="2 3">CBS 122670</strain>
    </source>
</reference>
<protein>
    <recommendedName>
        <fullName evidence="4">Secreted protein</fullName>
    </recommendedName>
</protein>
<name>A0ABR1MSC6_9PEZI</name>
<feature type="chain" id="PRO_5046578209" description="Secreted protein" evidence="1">
    <location>
        <begin position="18"/>
        <end position="207"/>
    </location>
</feature>
<keyword evidence="1" id="KW-0732">Signal</keyword>
<dbReference type="Proteomes" id="UP001365128">
    <property type="component" value="Unassembled WGS sequence"/>
</dbReference>
<proteinExistence type="predicted"/>
<evidence type="ECO:0008006" key="4">
    <source>
        <dbReference type="Google" id="ProtNLM"/>
    </source>
</evidence>
<evidence type="ECO:0000256" key="1">
    <source>
        <dbReference type="SAM" id="SignalP"/>
    </source>
</evidence>
<evidence type="ECO:0000313" key="2">
    <source>
        <dbReference type="EMBL" id="KAK7555529.1"/>
    </source>
</evidence>
<gene>
    <name evidence="2" type="ORF">IWX46DRAFT_131225</name>
</gene>
<organism evidence="2 3">
    <name type="scientific">Phyllosticta citricarpa</name>
    <dbReference type="NCBI Taxonomy" id="55181"/>
    <lineage>
        <taxon>Eukaryota</taxon>
        <taxon>Fungi</taxon>
        <taxon>Dikarya</taxon>
        <taxon>Ascomycota</taxon>
        <taxon>Pezizomycotina</taxon>
        <taxon>Dothideomycetes</taxon>
        <taxon>Dothideomycetes incertae sedis</taxon>
        <taxon>Botryosphaeriales</taxon>
        <taxon>Phyllostictaceae</taxon>
        <taxon>Phyllosticta</taxon>
    </lineage>
</organism>
<feature type="signal peptide" evidence="1">
    <location>
        <begin position="1"/>
        <end position="17"/>
    </location>
</feature>